<name>A0A644ZI06_9ZZZZ</name>
<dbReference type="PROSITE" id="PS51257">
    <property type="entry name" value="PROKAR_LIPOPROTEIN"/>
    <property type="match status" value="1"/>
</dbReference>
<dbReference type="InterPro" id="IPR022791">
    <property type="entry name" value="L-PG_synthase/AglD"/>
</dbReference>
<feature type="transmembrane region" description="Helical" evidence="6">
    <location>
        <begin position="145"/>
        <end position="171"/>
    </location>
</feature>
<keyword evidence="5 6" id="KW-0472">Membrane</keyword>
<dbReference type="AlphaFoldDB" id="A0A644ZI06"/>
<evidence type="ECO:0000256" key="5">
    <source>
        <dbReference type="ARBA" id="ARBA00023136"/>
    </source>
</evidence>
<evidence type="ECO:0000256" key="4">
    <source>
        <dbReference type="ARBA" id="ARBA00022989"/>
    </source>
</evidence>
<feature type="transmembrane region" description="Helical" evidence="6">
    <location>
        <begin position="276"/>
        <end position="298"/>
    </location>
</feature>
<dbReference type="EMBL" id="VSSQ01008826">
    <property type="protein sequence ID" value="MPM39958.1"/>
    <property type="molecule type" value="Genomic_DNA"/>
</dbReference>
<evidence type="ECO:0000256" key="1">
    <source>
        <dbReference type="ARBA" id="ARBA00004651"/>
    </source>
</evidence>
<keyword evidence="3 6" id="KW-0812">Transmembrane</keyword>
<comment type="subcellular location">
    <subcellularLocation>
        <location evidence="1">Cell membrane</location>
        <topology evidence="1">Multi-pass membrane protein</topology>
    </subcellularLocation>
</comment>
<evidence type="ECO:0000256" key="3">
    <source>
        <dbReference type="ARBA" id="ARBA00022692"/>
    </source>
</evidence>
<organism evidence="7">
    <name type="scientific">bioreactor metagenome</name>
    <dbReference type="NCBI Taxonomy" id="1076179"/>
    <lineage>
        <taxon>unclassified sequences</taxon>
        <taxon>metagenomes</taxon>
        <taxon>ecological metagenomes</taxon>
    </lineage>
</organism>
<dbReference type="NCBIfam" id="TIGR00374">
    <property type="entry name" value="flippase-like domain"/>
    <property type="match status" value="1"/>
</dbReference>
<dbReference type="GO" id="GO:0005886">
    <property type="term" value="C:plasma membrane"/>
    <property type="evidence" value="ECO:0007669"/>
    <property type="project" value="UniProtKB-SubCell"/>
</dbReference>
<evidence type="ECO:0000313" key="7">
    <source>
        <dbReference type="EMBL" id="MPM39958.1"/>
    </source>
</evidence>
<dbReference type="PANTHER" id="PTHR37693:SF1">
    <property type="entry name" value="INTEGRAL MEMBRANE PROTEIN"/>
    <property type="match status" value="1"/>
</dbReference>
<comment type="caution">
    <text evidence="7">The sequence shown here is derived from an EMBL/GenBank/DDBJ whole genome shotgun (WGS) entry which is preliminary data.</text>
</comment>
<feature type="transmembrane region" description="Helical" evidence="6">
    <location>
        <begin position="35"/>
        <end position="57"/>
    </location>
</feature>
<evidence type="ECO:0000256" key="6">
    <source>
        <dbReference type="SAM" id="Phobius"/>
    </source>
</evidence>
<feature type="transmembrane region" description="Helical" evidence="6">
    <location>
        <begin position="304"/>
        <end position="323"/>
    </location>
</feature>
<evidence type="ECO:0008006" key="8">
    <source>
        <dbReference type="Google" id="ProtNLM"/>
    </source>
</evidence>
<keyword evidence="4 6" id="KW-1133">Transmembrane helix</keyword>
<feature type="transmembrane region" description="Helical" evidence="6">
    <location>
        <begin position="220"/>
        <end position="240"/>
    </location>
</feature>
<dbReference type="PANTHER" id="PTHR37693">
    <property type="entry name" value="PHOSPHATIDYLGLYCEROL LYSYLTRANSFERASE"/>
    <property type="match status" value="1"/>
</dbReference>
<dbReference type="Pfam" id="PF03706">
    <property type="entry name" value="LPG_synthase_TM"/>
    <property type="match status" value="1"/>
</dbReference>
<evidence type="ECO:0000256" key="2">
    <source>
        <dbReference type="ARBA" id="ARBA00022475"/>
    </source>
</evidence>
<feature type="transmembrane region" description="Helical" evidence="6">
    <location>
        <begin position="118"/>
        <end position="139"/>
    </location>
</feature>
<accession>A0A644ZI06</accession>
<keyword evidence="2" id="KW-1003">Cell membrane</keyword>
<proteinExistence type="predicted"/>
<feature type="transmembrane region" description="Helical" evidence="6">
    <location>
        <begin position="246"/>
        <end position="264"/>
    </location>
</feature>
<sequence length="332" mass="36800">MRNKLMEHFVVFFVVVVLTSCAVIYFTFDIQALEYLTIFEPWSVAAVLGVLFVGLFFDGTRLINLTKASGEKLSIGDAVNVVLSNYFLALITPGASGGAVAQILFMKKAGIPVAKATAVVIVRTAMSIMFLIMLLPFVLLNDKALVVWFPTNVILTICFILFLIPVVLVFFMNTRYPEHWLFFITNRLSKTMRRKVFLWYKEFRKASFLLGKNPLAIIRAFIESGTSLLAIYSVVPVFISGFGLDLSYSLVLGRMILLNLILYFSPTPGGSGIAEAGFVLLFSPLLPSGTVGIMAVLWRFACEYFPFLLGGAICIKAFGANFFSNINFGKKC</sequence>
<protein>
    <recommendedName>
        <fullName evidence="8">Lysyltransferase</fullName>
    </recommendedName>
</protein>
<feature type="transmembrane region" description="Helical" evidence="6">
    <location>
        <begin position="86"/>
        <end position="106"/>
    </location>
</feature>
<gene>
    <name evidence="7" type="ORF">SDC9_86595</name>
</gene>
<reference evidence="7" key="1">
    <citation type="submission" date="2019-08" db="EMBL/GenBank/DDBJ databases">
        <authorList>
            <person name="Kucharzyk K."/>
            <person name="Murdoch R.W."/>
            <person name="Higgins S."/>
            <person name="Loffler F."/>
        </authorList>
    </citation>
    <scope>NUCLEOTIDE SEQUENCE</scope>
</reference>
<feature type="transmembrane region" description="Helical" evidence="6">
    <location>
        <begin position="6"/>
        <end position="28"/>
    </location>
</feature>